<evidence type="ECO:0000313" key="6">
    <source>
        <dbReference type="Proteomes" id="UP000189674"/>
    </source>
</evidence>
<dbReference type="Pfam" id="PF05157">
    <property type="entry name" value="MshEN"/>
    <property type="match status" value="1"/>
</dbReference>
<evidence type="ECO:0000259" key="4">
    <source>
        <dbReference type="PROSITE" id="PS00662"/>
    </source>
</evidence>
<sequence length="587" mass="64343">MLSEGAGGTISPAVTCGLIEIRESMLKQDSLIEYLLEERILLPEKVEEILSYCDQSGQSLLSYLKSNGILDADQLTRAVAAGNSIEFIDLRPDMIDEMAAKLVPAELARQYNLIPVRMEKNRLYLAMSAPLNLAVRDLITTKTGYKVVPVAATEEAVRQAVNCHFNLESVTKQDIVAMRLKGSGTEKSKKKGTRHSEVADAPIVRLVDSIITGGIEARASDIHIEPQEPDMRVRYRVDGMLVEALNVPASAQLEVVSHIKVLAEMDISEKRLPQDGHIAIQHRDKDYDLRVASLPATGGEKVVIRILDASTGLIPLDTIAPQEDDYKRFKSLISNPYGMMLLTGPTGSGKTTTLYSLLQELNTPERNIITVEDPVEYRLGGITQVQIKPDIGLDFAKCLRNILRQDPDIILIGEIRDFETAEIAVSAALTGHLVLSTLHTNDAVGAISRLVSLGIPPFQVASSLLGVVAQRLVRKVCDKCSEPAAAQSHEIAMLDHDGSGDVPEVYKPTGCEVCKNIGYRGRQGIYEILSVSHAIKEMIVDGKSNERIAERAIDEGMKTLRTQGIIHAMEGRTTLEELSRVVDMREA</sequence>
<dbReference type="Proteomes" id="UP000189674">
    <property type="component" value="Chromosome"/>
</dbReference>
<dbReference type="GO" id="GO:0005524">
    <property type="term" value="F:ATP binding"/>
    <property type="evidence" value="ECO:0007669"/>
    <property type="project" value="UniProtKB-KW"/>
</dbReference>
<dbReference type="SMART" id="SM00382">
    <property type="entry name" value="AAA"/>
    <property type="match status" value="1"/>
</dbReference>
<dbReference type="InterPro" id="IPR027417">
    <property type="entry name" value="P-loop_NTPase"/>
</dbReference>
<dbReference type="SUPFAM" id="SSF160246">
    <property type="entry name" value="EspE N-terminal domain-like"/>
    <property type="match status" value="1"/>
</dbReference>
<dbReference type="KEGG" id="alus:STSP2_02971"/>
<dbReference type="Gene3D" id="3.40.50.300">
    <property type="entry name" value="P-loop containing nucleotide triphosphate hydrolases"/>
    <property type="match status" value="1"/>
</dbReference>
<dbReference type="EMBL" id="CP019791">
    <property type="protein sequence ID" value="AQT69774.1"/>
    <property type="molecule type" value="Genomic_DNA"/>
</dbReference>
<gene>
    <name evidence="5" type="primary">epsE_5</name>
    <name evidence="5" type="ORF">STSP2_02971</name>
</gene>
<accession>A0A1U9NPX2</accession>
<feature type="domain" description="Bacterial type II secretion system protein E" evidence="4">
    <location>
        <begin position="403"/>
        <end position="417"/>
    </location>
</feature>
<dbReference type="STRING" id="1936003.STSP2_02971"/>
<dbReference type="Gene3D" id="3.30.300.160">
    <property type="entry name" value="Type II secretion system, protein E, N-terminal domain"/>
    <property type="match status" value="1"/>
</dbReference>
<dbReference type="GO" id="GO:0016887">
    <property type="term" value="F:ATP hydrolysis activity"/>
    <property type="evidence" value="ECO:0007669"/>
    <property type="project" value="TreeGrafter"/>
</dbReference>
<keyword evidence="6" id="KW-1185">Reference proteome</keyword>
<dbReference type="InterPro" id="IPR003593">
    <property type="entry name" value="AAA+_ATPase"/>
</dbReference>
<name>A0A1U9NPX2_9BACT</name>
<dbReference type="Pfam" id="PF00437">
    <property type="entry name" value="T2SSE"/>
    <property type="match status" value="1"/>
</dbReference>
<evidence type="ECO:0000256" key="2">
    <source>
        <dbReference type="ARBA" id="ARBA00022741"/>
    </source>
</evidence>
<keyword evidence="3" id="KW-0067">ATP-binding</keyword>
<dbReference type="Gene3D" id="3.30.450.90">
    <property type="match status" value="1"/>
</dbReference>
<dbReference type="InterPro" id="IPR007831">
    <property type="entry name" value="T2SS_GspE_N"/>
</dbReference>
<dbReference type="AlphaFoldDB" id="A0A1U9NPX2"/>
<dbReference type="FunFam" id="3.40.50.300:FF:000398">
    <property type="entry name" value="Type IV pilus assembly ATPase PilB"/>
    <property type="match status" value="1"/>
</dbReference>
<dbReference type="PROSITE" id="PS00662">
    <property type="entry name" value="T2SP_E"/>
    <property type="match status" value="1"/>
</dbReference>
<dbReference type="CDD" id="cd01129">
    <property type="entry name" value="PulE-GspE-like"/>
    <property type="match status" value="1"/>
</dbReference>
<dbReference type="InterPro" id="IPR001482">
    <property type="entry name" value="T2SS/T4SS_dom"/>
</dbReference>
<reference evidence="6" key="1">
    <citation type="submission" date="2017-02" db="EMBL/GenBank/DDBJ databases">
        <title>Comparative genomics and description of representatives of a novel lineage of planctomycetes thriving in anoxic sediments.</title>
        <authorList>
            <person name="Spring S."/>
            <person name="Bunk B."/>
            <person name="Sproer C."/>
        </authorList>
    </citation>
    <scope>NUCLEOTIDE SEQUENCE [LARGE SCALE GENOMIC DNA]</scope>
    <source>
        <strain evidence="6">ST-NAGAB-D1</strain>
    </source>
</reference>
<evidence type="ECO:0000256" key="3">
    <source>
        <dbReference type="ARBA" id="ARBA00022840"/>
    </source>
</evidence>
<dbReference type="PANTHER" id="PTHR30258">
    <property type="entry name" value="TYPE II SECRETION SYSTEM PROTEIN GSPE-RELATED"/>
    <property type="match status" value="1"/>
</dbReference>
<dbReference type="SUPFAM" id="SSF52540">
    <property type="entry name" value="P-loop containing nucleoside triphosphate hydrolases"/>
    <property type="match status" value="1"/>
</dbReference>
<protein>
    <submittedName>
        <fullName evidence="5">Type II traffic warden ATPase</fullName>
    </submittedName>
</protein>
<organism evidence="5 6">
    <name type="scientific">Anaerohalosphaera lusitana</name>
    <dbReference type="NCBI Taxonomy" id="1936003"/>
    <lineage>
        <taxon>Bacteria</taxon>
        <taxon>Pseudomonadati</taxon>
        <taxon>Planctomycetota</taxon>
        <taxon>Phycisphaerae</taxon>
        <taxon>Sedimentisphaerales</taxon>
        <taxon>Anaerohalosphaeraceae</taxon>
        <taxon>Anaerohalosphaera</taxon>
    </lineage>
</organism>
<proteinExistence type="inferred from homology"/>
<dbReference type="GO" id="GO:0005886">
    <property type="term" value="C:plasma membrane"/>
    <property type="evidence" value="ECO:0007669"/>
    <property type="project" value="TreeGrafter"/>
</dbReference>
<dbReference type="PANTHER" id="PTHR30258:SF1">
    <property type="entry name" value="PROTEIN TRANSPORT PROTEIN HOFB HOMOLOG"/>
    <property type="match status" value="1"/>
</dbReference>
<evidence type="ECO:0000256" key="1">
    <source>
        <dbReference type="ARBA" id="ARBA00006611"/>
    </source>
</evidence>
<dbReference type="InterPro" id="IPR037257">
    <property type="entry name" value="T2SS_E_N_sf"/>
</dbReference>
<evidence type="ECO:0000313" key="5">
    <source>
        <dbReference type="EMBL" id="AQT69774.1"/>
    </source>
</evidence>
<comment type="similarity">
    <text evidence="1">Belongs to the GSP E family.</text>
</comment>
<keyword evidence="2" id="KW-0547">Nucleotide-binding</keyword>